<organism evidence="2 3">
    <name type="scientific">Paraburkholderia podalyriae</name>
    <dbReference type="NCBI Taxonomy" id="1938811"/>
    <lineage>
        <taxon>Bacteria</taxon>
        <taxon>Pseudomonadati</taxon>
        <taxon>Pseudomonadota</taxon>
        <taxon>Betaproteobacteria</taxon>
        <taxon>Burkholderiales</taxon>
        <taxon>Burkholderiaceae</taxon>
        <taxon>Paraburkholderia</taxon>
    </lineage>
</organism>
<dbReference type="InterPro" id="IPR010127">
    <property type="entry name" value="Phasin_subfam-1"/>
</dbReference>
<evidence type="ECO:0000259" key="1">
    <source>
        <dbReference type="Pfam" id="PF09361"/>
    </source>
</evidence>
<dbReference type="EMBL" id="VZQQ01000098">
    <property type="protein sequence ID" value="MBC8752382.1"/>
    <property type="molecule type" value="Genomic_DNA"/>
</dbReference>
<protein>
    <submittedName>
        <fullName evidence="2">Phasin family protein</fullName>
    </submittedName>
</protein>
<evidence type="ECO:0000313" key="2">
    <source>
        <dbReference type="EMBL" id="MBC8752382.1"/>
    </source>
</evidence>
<sequence length="178" mass="18866">MSGLTPEQIVATQKAGVDTTFGHLNKAFAGVENLVELNMQAVKSSLGDNQEILVKAFSAGAPQALFAQQASQAQPILEKAQSYWRHAYEIISSTQAEFAAVAEAQGKQYQQDAQAFVDSLAKKAPAGSENAVAAWKTFINTANETVSTTYETARKAAKQAVQLVESNISAAAASTKRA</sequence>
<dbReference type="NCBIfam" id="TIGR01841">
    <property type="entry name" value="phasin"/>
    <property type="match status" value="1"/>
</dbReference>
<accession>A0ABR7Q1H0</accession>
<dbReference type="RefSeq" id="WP_187639244.1">
    <property type="nucleotide sequence ID" value="NZ_VZQQ01000098.1"/>
</dbReference>
<reference evidence="2 3" key="1">
    <citation type="submission" date="2019-09" db="EMBL/GenBank/DDBJ databases">
        <title>Paraburkholderia podalyriae sp. nov., A South African Podalyria-associated rhizobium.</title>
        <authorList>
            <person name="Mavima L."/>
            <person name="Beukes C.W."/>
            <person name="Palmer M."/>
            <person name="De Meyer S.E."/>
            <person name="James E.K."/>
            <person name="Maluk M."/>
            <person name="Avontuur J.R."/>
            <person name="Chan W.Y."/>
            <person name="Venter S.N."/>
            <person name="Steenkamp E.T."/>
        </authorList>
    </citation>
    <scope>NUCLEOTIDE SEQUENCE [LARGE SCALE GENOMIC DNA]</scope>
    <source>
        <strain evidence="2 3">WC7.3b</strain>
    </source>
</reference>
<dbReference type="InterPro" id="IPR018968">
    <property type="entry name" value="Phasin"/>
</dbReference>
<evidence type="ECO:0000313" key="3">
    <source>
        <dbReference type="Proteomes" id="UP000736373"/>
    </source>
</evidence>
<dbReference type="Pfam" id="PF09361">
    <property type="entry name" value="Phasin_2"/>
    <property type="match status" value="1"/>
</dbReference>
<name>A0ABR7Q1H0_9BURK</name>
<comment type="caution">
    <text evidence="2">The sequence shown here is derived from an EMBL/GenBank/DDBJ whole genome shotgun (WGS) entry which is preliminary data.</text>
</comment>
<feature type="domain" description="Phasin" evidence="1">
    <location>
        <begin position="7"/>
        <end position="105"/>
    </location>
</feature>
<proteinExistence type="predicted"/>
<gene>
    <name evidence="2" type="ORF">F6X42_40005</name>
</gene>
<keyword evidence="3" id="KW-1185">Reference proteome</keyword>
<dbReference type="Proteomes" id="UP000736373">
    <property type="component" value="Unassembled WGS sequence"/>
</dbReference>